<sequence>MRFNQLKRDPNTVIRKKLYKKGKSWVVASSLAFASSLIFLGASGISIQADVVNSDVQVQSVVDVDDVQQKEATPKEDSETAVIPSSSSIDEPQDTDEQVSDVVSSNDSADEDRPPIEKTDTNIEDSSVGNETQQTIIKDYNPGAKFVDNTDGYYKSGTDYTIPDEQIPDRIHQEGIFQSGMDGTAPYFITNEKNLYFLNGTLDATYTRNLIGDSDFMKEHVLNIDTSLVKHVYFPKNSDYMFSQLGSEGFFGMVAEYAPKLNLSGADTSNVTSMNSLFSGAYLSSLDLSSFDTSNVTDMSNMFGGMTVPKLDFSSFDTSNVTDMSYMFNDTAIPVLDLSGFNTISVKNMSNMFSSINDQNAISGLPVTSLDLSSFNTSNVTNMSNMFSSSVFSTLNLKSFDTSQVTDMSNMFSQAAIPILDLSGFDTSNVQTMQSMFSELNTVQNGSDGKFVYSPAILNVSNFNGDGLSDSNAINSMFSSARVKDINMPDFRIKSEKVTSANAMFRGITADTVSIPNLEGANIENWFQTFLGARINKLNISNWNTLNNSNINIFESAVIKQITLGPTNKFAKDTNLAFKYDDEGQAYPDESDQWISIGENGVIDSSSITFYARPSSDNNGMGFYYDGSGQTGVKTFVPDVDIIGKVTLNVPTTVDGKADVDVIYPDLYGKVGIPITLDVPEKEGYQADKKTITATVTDNGITTDDVINYTKIPTGSSGTSQNIFISERPQTSSFQRISIYPDQGNVTLYKQEGQKFVPITNRELAAGSGWYYDKVAHVGSENSSMKYYRVSTNEWVRANQAYLYQPNKVIIRTKAGAPKQLIHAEGTLVTNRMISSNSDWYSDLIGNLGEGQYYRVATNEFVNKADVTVIRNA</sequence>
<dbReference type="Pfam" id="PF03382">
    <property type="entry name" value="DUF285"/>
    <property type="match status" value="3"/>
</dbReference>
<name>A0A386PVW7_9LACO</name>
<feature type="transmembrane region" description="Helical" evidence="3">
    <location>
        <begin position="25"/>
        <end position="47"/>
    </location>
</feature>
<protein>
    <submittedName>
        <fullName evidence="4">BspA family leucine-rich repeat surface protein</fullName>
    </submittedName>
</protein>
<feature type="compositionally biased region" description="Basic and acidic residues" evidence="2">
    <location>
        <begin position="69"/>
        <end position="78"/>
    </location>
</feature>
<dbReference type="Pfam" id="PF19258">
    <property type="entry name" value="KxYKxGKxW_sig"/>
    <property type="match status" value="1"/>
</dbReference>
<proteinExistence type="predicted"/>
<dbReference type="NCBIfam" id="TIGR02167">
    <property type="entry name" value="Liste_lipo_26"/>
    <property type="match status" value="5"/>
</dbReference>
<dbReference type="InterPro" id="IPR011889">
    <property type="entry name" value="Liste_lipo_26"/>
</dbReference>
<dbReference type="RefSeq" id="WP_120143355.1">
    <property type="nucleotide sequence ID" value="NZ_CP031933.2"/>
</dbReference>
<keyword evidence="3" id="KW-1133">Transmembrane helix</keyword>
<organism evidence="4 5">
    <name type="scientific">Companilactobacillus zhachilii</name>
    <dbReference type="NCBI Taxonomy" id="2304606"/>
    <lineage>
        <taxon>Bacteria</taxon>
        <taxon>Bacillati</taxon>
        <taxon>Bacillota</taxon>
        <taxon>Bacilli</taxon>
        <taxon>Lactobacillales</taxon>
        <taxon>Lactobacillaceae</taxon>
        <taxon>Companilactobacillus</taxon>
    </lineage>
</organism>
<evidence type="ECO:0000256" key="1">
    <source>
        <dbReference type="ARBA" id="ARBA00022729"/>
    </source>
</evidence>
<accession>A0A386PVW7</accession>
<dbReference type="NCBIfam" id="TIGR03715">
    <property type="entry name" value="KxYKxGKxW"/>
    <property type="match status" value="1"/>
</dbReference>
<dbReference type="Proteomes" id="UP000267208">
    <property type="component" value="Chromosome"/>
</dbReference>
<evidence type="ECO:0000256" key="2">
    <source>
        <dbReference type="SAM" id="MobiDB-lite"/>
    </source>
</evidence>
<keyword evidence="3" id="KW-0472">Membrane</keyword>
<evidence type="ECO:0000313" key="4">
    <source>
        <dbReference type="EMBL" id="AYE39105.1"/>
    </source>
</evidence>
<dbReference type="InterPro" id="IPR005046">
    <property type="entry name" value="DUF285"/>
</dbReference>
<feature type="region of interest" description="Disordered" evidence="2">
    <location>
        <begin position="69"/>
        <end position="131"/>
    </location>
</feature>
<dbReference type="KEGG" id="lzh:D1B17_10885"/>
<keyword evidence="1" id="KW-0732">Signal</keyword>
<dbReference type="InterPro" id="IPR022263">
    <property type="entry name" value="KxYKxGKxW"/>
</dbReference>
<evidence type="ECO:0000256" key="3">
    <source>
        <dbReference type="SAM" id="Phobius"/>
    </source>
</evidence>
<evidence type="ECO:0000313" key="5">
    <source>
        <dbReference type="Proteomes" id="UP000267208"/>
    </source>
</evidence>
<feature type="compositionally biased region" description="Basic and acidic residues" evidence="2">
    <location>
        <begin position="111"/>
        <end position="121"/>
    </location>
</feature>
<gene>
    <name evidence="4" type="ORF">D1B17_10885</name>
</gene>
<dbReference type="EMBL" id="CP031933">
    <property type="protein sequence ID" value="AYE39105.1"/>
    <property type="molecule type" value="Genomic_DNA"/>
</dbReference>
<keyword evidence="3" id="KW-0812">Transmembrane</keyword>
<keyword evidence="5" id="KW-1185">Reference proteome</keyword>
<dbReference type="OrthoDB" id="2255372at2"/>
<dbReference type="AlphaFoldDB" id="A0A386PVW7"/>
<reference evidence="5" key="1">
    <citation type="submission" date="2018-08" db="EMBL/GenBank/DDBJ databases">
        <title>Genome of Lactobacillus sp. HBUAS52074.</title>
        <authorList>
            <person name="Guo Z."/>
            <person name="Zhang Z.D."/>
        </authorList>
    </citation>
    <scope>NUCLEOTIDE SEQUENCE [LARGE SCALE GENOMIC DNA]</scope>
    <source>
        <strain evidence="5">HBUAS52074</strain>
    </source>
</reference>